<feature type="compositionally biased region" description="Polar residues" evidence="3">
    <location>
        <begin position="45"/>
        <end position="54"/>
    </location>
</feature>
<feature type="region of interest" description="Disordered" evidence="3">
    <location>
        <begin position="165"/>
        <end position="479"/>
    </location>
</feature>
<feature type="compositionally biased region" description="Low complexity" evidence="3">
    <location>
        <begin position="439"/>
        <end position="452"/>
    </location>
</feature>
<feature type="compositionally biased region" description="Basic and acidic residues" evidence="3">
    <location>
        <begin position="35"/>
        <end position="44"/>
    </location>
</feature>
<dbReference type="Gene3D" id="3.30.870.10">
    <property type="entry name" value="Endonuclease Chain A"/>
    <property type="match status" value="2"/>
</dbReference>
<dbReference type="SUPFAM" id="SSF56024">
    <property type="entry name" value="Phospholipase D/nuclease"/>
    <property type="match status" value="3"/>
</dbReference>
<feature type="binding site" evidence="2">
    <location>
        <position position="590"/>
    </location>
    <ligand>
        <name>substrate</name>
    </ligand>
</feature>
<feature type="compositionally biased region" description="Polar residues" evidence="3">
    <location>
        <begin position="177"/>
        <end position="189"/>
    </location>
</feature>
<dbReference type="PANTHER" id="PTHR12415:SF4">
    <property type="entry name" value="TYROSYL-DNA PHOSPHODIESTERASE DOMAIN-CONTAINING PROTEIN"/>
    <property type="match status" value="1"/>
</dbReference>
<dbReference type="Proteomes" id="UP000185904">
    <property type="component" value="Unassembled WGS sequence"/>
</dbReference>
<evidence type="ECO:0000256" key="1">
    <source>
        <dbReference type="PIRSR" id="PIRSR610347-1"/>
    </source>
</evidence>
<feature type="compositionally biased region" description="Basic and acidic residues" evidence="3">
    <location>
        <begin position="102"/>
        <end position="112"/>
    </location>
</feature>
<dbReference type="Pfam" id="PF06087">
    <property type="entry name" value="Tyr-DNA_phospho"/>
    <property type="match status" value="2"/>
</dbReference>
<feature type="compositionally biased region" description="Acidic residues" evidence="3">
    <location>
        <begin position="462"/>
        <end position="472"/>
    </location>
</feature>
<feature type="compositionally biased region" description="Polar residues" evidence="3">
    <location>
        <begin position="362"/>
        <end position="373"/>
    </location>
</feature>
<feature type="compositionally biased region" description="Polar residues" evidence="3">
    <location>
        <begin position="79"/>
        <end position="98"/>
    </location>
</feature>
<dbReference type="InterPro" id="IPR010347">
    <property type="entry name" value="Tdp1"/>
</dbReference>
<dbReference type="GeneID" id="34583974"/>
<evidence type="ECO:0000313" key="5">
    <source>
        <dbReference type="Proteomes" id="UP000185904"/>
    </source>
</evidence>
<dbReference type="OrthoDB" id="47785at2759"/>
<dbReference type="CDD" id="cd09122">
    <property type="entry name" value="PLDc_Tdp1_1"/>
    <property type="match status" value="1"/>
</dbReference>
<feature type="compositionally biased region" description="Basic and acidic residues" evidence="3">
    <location>
        <begin position="303"/>
        <end position="313"/>
    </location>
</feature>
<evidence type="ECO:0000313" key="4">
    <source>
        <dbReference type="EMBL" id="OAL40129.1"/>
    </source>
</evidence>
<proteinExistence type="predicted"/>
<feature type="region of interest" description="Disordered" evidence="3">
    <location>
        <begin position="1"/>
        <end position="112"/>
    </location>
</feature>
<protein>
    <submittedName>
        <fullName evidence="4">Uncharacterized protein</fullName>
    </submittedName>
</protein>
<dbReference type="PROSITE" id="PS50330">
    <property type="entry name" value="UIM"/>
    <property type="match status" value="1"/>
</dbReference>
<feature type="compositionally biased region" description="Basic residues" evidence="3">
    <location>
        <begin position="23"/>
        <end position="32"/>
    </location>
</feature>
<dbReference type="Pfam" id="PF02809">
    <property type="entry name" value="UIM"/>
    <property type="match status" value="1"/>
</dbReference>
<accession>A0A178DD63</accession>
<dbReference type="GO" id="GO:0017005">
    <property type="term" value="F:3'-tyrosyl-DNA phosphodiesterase activity"/>
    <property type="evidence" value="ECO:0007669"/>
    <property type="project" value="TreeGrafter"/>
</dbReference>
<dbReference type="EMBL" id="LVCJ01000002">
    <property type="protein sequence ID" value="OAL40129.1"/>
    <property type="molecule type" value="Genomic_DNA"/>
</dbReference>
<sequence length="893" mass="96870">MAPQIIDLLSDDDEDFDPSSRPTAKRRVRHPGPSHSKEPGRGTRQDFTSENSQIPREMIDLNTLPRNTPENEHLIRINASRSSTVSSHTERGTPTQPLHSIARRDNSKGKQRRIEISEVDLSEDGDDIGEKNLSSHDEEVASLGYDNGDLSEDEALRQAIALSLQEQTPRRHANNEAGASTDLSSTTVSKAHGKQRLNARPLKETAPARPADEVAVDAAPDNGVISLSPTPSHRTPPSSHAMTKVPLPSPGSTPTPPPASADQSLPNAAQDGPELSLDKRAPDLQVSNQDPSASRSMFSLANLDRRQMEAERLARRKRKLEVEGSHDAGSQESEGRNTKALKLSQPVSAMAPDTRAPIGSGITKTQPTQSNEQHPGHGVRKDSSGSRHHIQLPERNVRETAQAASSFQTRQQTGAAKPASQSSKARIPDNKNGKGNNSPVVAAPTDAAAPNPIRTNPPCIQIDDDDDDDDGEGYSNNTFGTSINNSTANLYPDGIALKTYVAGYPSDSTITFERVVSPSSQLESCLLSSFIWDFDWLLPHFETRRTKFQLVMHAKDAQRRQAVERDFQGVPNVRLTFPRVGGNISCMHSKLMLLFYKDEGREMKTGAGAVATAEASTMGPKGLFGGGVGGGWQQSSRRCRIVVPTANLVDFDWGVGGFMENTVWLIDLPAKQASDATTSSSSHGATTTATPPVGDSYQTLFEKSLKEFLRAQTVPDDVLHKLDLFDFRKTERYGFVHSIGGTHVGQAWQTTGVCGLGRTITDLGLAAGADGGGAGRSGPVQMDYVSSSIGNLNDEFLQSMYLAASGDNGLRAVDRRGPLKQQGSWKKNLRFYYPSDNTVRTSKGGPDNAGTVCFSSAWWNSPQFPRSNMYECVSVREGLLMHNKVRFNPLDVM</sequence>
<feature type="compositionally biased region" description="Polar residues" evidence="3">
    <location>
        <begin position="285"/>
        <end position="299"/>
    </location>
</feature>
<dbReference type="GO" id="GO:0005634">
    <property type="term" value="C:nucleus"/>
    <property type="evidence" value="ECO:0007669"/>
    <property type="project" value="InterPro"/>
</dbReference>
<feature type="compositionally biased region" description="Polar residues" evidence="3">
    <location>
        <begin position="402"/>
        <end position="424"/>
    </location>
</feature>
<evidence type="ECO:0000256" key="2">
    <source>
        <dbReference type="PIRSR" id="PIRSR610347-2"/>
    </source>
</evidence>
<feature type="compositionally biased region" description="Pro residues" evidence="3">
    <location>
        <begin position="247"/>
        <end position="259"/>
    </location>
</feature>
<feature type="compositionally biased region" description="Low complexity" evidence="3">
    <location>
        <begin position="228"/>
        <end position="240"/>
    </location>
</feature>
<evidence type="ECO:0000256" key="3">
    <source>
        <dbReference type="SAM" id="MobiDB-lite"/>
    </source>
</evidence>
<dbReference type="SMART" id="SM00726">
    <property type="entry name" value="UIM"/>
    <property type="match status" value="1"/>
</dbReference>
<gene>
    <name evidence="4" type="ORF">AYO20_00547</name>
</gene>
<dbReference type="GO" id="GO:0006281">
    <property type="term" value="P:DNA repair"/>
    <property type="evidence" value="ECO:0007669"/>
    <property type="project" value="InterPro"/>
</dbReference>
<reference evidence="4 5" key="1">
    <citation type="submission" date="2016-03" db="EMBL/GenBank/DDBJ databases">
        <title>The draft genome sequence of Fonsecaea nubica causative agent of cutaneous subcutaneous infection in human host.</title>
        <authorList>
            <person name="Costa F."/>
            <person name="Sybren D.H."/>
            <person name="Raittz R.T."/>
            <person name="Weiss V.A."/>
            <person name="Leao A.C."/>
            <person name="Gomes R."/>
            <person name="De Souza E.M."/>
            <person name="Pedrosa F.O."/>
            <person name="Steffens M.B."/>
            <person name="Bombassaro A."/>
            <person name="Tadra-Sfeir M.Z."/>
            <person name="Moreno L.F."/>
            <person name="Najafzadeh M.J."/>
            <person name="Felipe M.S."/>
            <person name="Teixeira M."/>
            <person name="Sun J."/>
            <person name="Xi L."/>
            <person name="Castro M.A."/>
            <person name="Vicente V.A."/>
        </authorList>
    </citation>
    <scope>NUCLEOTIDE SEQUENCE [LARGE SCALE GENOMIC DNA]</scope>
    <source>
        <strain evidence="4 5">CBS 269.64</strain>
    </source>
</reference>
<feature type="active site" description="Nucleophile" evidence="1">
    <location>
        <position position="588"/>
    </location>
</feature>
<dbReference type="InterPro" id="IPR003903">
    <property type="entry name" value="UIM_dom"/>
</dbReference>
<dbReference type="AlphaFoldDB" id="A0A178DD63"/>
<name>A0A178DD63_9EURO</name>
<comment type="caution">
    <text evidence="4">The sequence shown here is derived from an EMBL/GenBank/DDBJ whole genome shotgun (WGS) entry which is preliminary data.</text>
</comment>
<dbReference type="GO" id="GO:0003690">
    <property type="term" value="F:double-stranded DNA binding"/>
    <property type="evidence" value="ECO:0007669"/>
    <property type="project" value="TreeGrafter"/>
</dbReference>
<organism evidence="4 5">
    <name type="scientific">Fonsecaea nubica</name>
    <dbReference type="NCBI Taxonomy" id="856822"/>
    <lineage>
        <taxon>Eukaryota</taxon>
        <taxon>Fungi</taxon>
        <taxon>Dikarya</taxon>
        <taxon>Ascomycota</taxon>
        <taxon>Pezizomycotina</taxon>
        <taxon>Eurotiomycetes</taxon>
        <taxon>Chaetothyriomycetidae</taxon>
        <taxon>Chaetothyriales</taxon>
        <taxon>Herpotrichiellaceae</taxon>
        <taxon>Fonsecaea</taxon>
    </lineage>
</organism>
<keyword evidence="5" id="KW-1185">Reference proteome</keyword>
<dbReference type="PANTHER" id="PTHR12415">
    <property type="entry name" value="TYROSYL-DNA PHOSPHODIESTERASE 1"/>
    <property type="match status" value="1"/>
</dbReference>
<feature type="compositionally biased region" description="Basic and acidic residues" evidence="3">
    <location>
        <begin position="379"/>
        <end position="398"/>
    </location>
</feature>
<dbReference type="RefSeq" id="XP_022505141.1">
    <property type="nucleotide sequence ID" value="XM_022638858.1"/>
</dbReference>
<dbReference type="GO" id="GO:0003697">
    <property type="term" value="F:single-stranded DNA binding"/>
    <property type="evidence" value="ECO:0007669"/>
    <property type="project" value="TreeGrafter"/>
</dbReference>